<dbReference type="OrthoDB" id="9802525at2"/>
<protein>
    <submittedName>
        <fullName evidence="4">Glycosyl transferase</fullName>
    </submittedName>
</protein>
<reference evidence="4 5" key="1">
    <citation type="submission" date="2019-08" db="EMBL/GenBank/DDBJ databases">
        <title>Hyperibacter terrae gen. nov., sp. nov. and Hyperibacter viscosus sp. nov., two new members in the family Rhodospirillaceae isolated from the rhizosphere of Hypericum perforatum.</title>
        <authorList>
            <person name="Noviana Z."/>
        </authorList>
    </citation>
    <scope>NUCLEOTIDE SEQUENCE [LARGE SCALE GENOMIC DNA]</scope>
    <source>
        <strain evidence="4 5">R5913</strain>
    </source>
</reference>
<keyword evidence="4" id="KW-0808">Transferase</keyword>
<dbReference type="InterPro" id="IPR050194">
    <property type="entry name" value="Glycosyltransferase_grp1"/>
</dbReference>
<feature type="domain" description="Glycosyl transferase family 1" evidence="2">
    <location>
        <begin position="171"/>
        <end position="308"/>
    </location>
</feature>
<dbReference type="RefSeq" id="WP_151175916.1">
    <property type="nucleotide sequence ID" value="NZ_CP042906.1"/>
</dbReference>
<dbReference type="EMBL" id="CP042906">
    <property type="protein sequence ID" value="QEX15467.1"/>
    <property type="molecule type" value="Genomic_DNA"/>
</dbReference>
<dbReference type="CDD" id="cd03814">
    <property type="entry name" value="GT4-like"/>
    <property type="match status" value="1"/>
</dbReference>
<evidence type="ECO:0000259" key="2">
    <source>
        <dbReference type="Pfam" id="PF00534"/>
    </source>
</evidence>
<dbReference type="SUPFAM" id="SSF53756">
    <property type="entry name" value="UDP-Glycosyltransferase/glycogen phosphorylase"/>
    <property type="match status" value="1"/>
</dbReference>
<dbReference type="Pfam" id="PF00534">
    <property type="entry name" value="Glycos_transf_1"/>
    <property type="match status" value="1"/>
</dbReference>
<dbReference type="Proteomes" id="UP000326202">
    <property type="component" value="Chromosome"/>
</dbReference>
<feature type="region of interest" description="Disordered" evidence="1">
    <location>
        <begin position="336"/>
        <end position="357"/>
    </location>
</feature>
<feature type="domain" description="Glycosyltransferase subfamily 4-like N-terminal" evidence="3">
    <location>
        <begin position="14"/>
        <end position="166"/>
    </location>
</feature>
<name>A0A5J6MEM4_9PROT</name>
<dbReference type="GO" id="GO:0016757">
    <property type="term" value="F:glycosyltransferase activity"/>
    <property type="evidence" value="ECO:0007669"/>
    <property type="project" value="InterPro"/>
</dbReference>
<gene>
    <name evidence="4" type="ORF">FRZ44_07510</name>
</gene>
<dbReference type="PANTHER" id="PTHR45947">
    <property type="entry name" value="SULFOQUINOVOSYL TRANSFERASE SQD2"/>
    <property type="match status" value="1"/>
</dbReference>
<dbReference type="PANTHER" id="PTHR45947:SF3">
    <property type="entry name" value="SULFOQUINOVOSYL TRANSFERASE SQD2"/>
    <property type="match status" value="1"/>
</dbReference>
<dbReference type="AlphaFoldDB" id="A0A5J6MEM4"/>
<proteinExistence type="predicted"/>
<dbReference type="KEGG" id="htq:FRZ44_07510"/>
<sequence>MRILVVTDLWHPTVNGTVRMIEQINRQLEAMGHEIVVIGPRQFQTVPFPGDPEVIVALHPEKTIGPMMLAARPDAIHLWTAGPVGVAARNILGRRNIPFTSSYVTKLPEYMQARFGVPMAKTFTTLRIFHKISRCVMVPSAGIIDELKARGFGNNMKLWWAGTDTELFRPREKSFLDLPRPIHLNVGRVTIEKNLEAFLKLALPGSKLVVGDGPERARLQTQFPKAHFVGVKQGEELAKHYAAADVFVFPSRTDTLGLVMMESLAAGVPVAAFPVTGPNEVIADSGAGVLHEDLGKAIEAARKIDPALCRAYALRFSWAQSARDFLANLAPLKGSVATQGRPGDRQEQPGDAPDLLD</sequence>
<dbReference type="InterPro" id="IPR001296">
    <property type="entry name" value="Glyco_trans_1"/>
</dbReference>
<evidence type="ECO:0000313" key="4">
    <source>
        <dbReference type="EMBL" id="QEX15467.1"/>
    </source>
</evidence>
<evidence type="ECO:0000256" key="1">
    <source>
        <dbReference type="SAM" id="MobiDB-lite"/>
    </source>
</evidence>
<keyword evidence="5" id="KW-1185">Reference proteome</keyword>
<accession>A0A5J6MEM4</accession>
<dbReference type="Pfam" id="PF13439">
    <property type="entry name" value="Glyco_transf_4"/>
    <property type="match status" value="1"/>
</dbReference>
<dbReference type="InterPro" id="IPR028098">
    <property type="entry name" value="Glyco_trans_4-like_N"/>
</dbReference>
<evidence type="ECO:0000313" key="5">
    <source>
        <dbReference type="Proteomes" id="UP000326202"/>
    </source>
</evidence>
<dbReference type="Gene3D" id="3.40.50.2000">
    <property type="entry name" value="Glycogen Phosphorylase B"/>
    <property type="match status" value="2"/>
</dbReference>
<evidence type="ECO:0000259" key="3">
    <source>
        <dbReference type="Pfam" id="PF13439"/>
    </source>
</evidence>
<organism evidence="4 5">
    <name type="scientific">Hypericibacter terrae</name>
    <dbReference type="NCBI Taxonomy" id="2602015"/>
    <lineage>
        <taxon>Bacteria</taxon>
        <taxon>Pseudomonadati</taxon>
        <taxon>Pseudomonadota</taxon>
        <taxon>Alphaproteobacteria</taxon>
        <taxon>Rhodospirillales</taxon>
        <taxon>Dongiaceae</taxon>
        <taxon>Hypericibacter</taxon>
    </lineage>
</organism>